<dbReference type="Proteomes" id="UP001152467">
    <property type="component" value="Unassembled WGS sequence"/>
</dbReference>
<comment type="subcellular location">
    <subcellularLocation>
        <location evidence="16">Cytoplasm</location>
    </subcellularLocation>
    <subcellularLocation>
        <location evidence="16">Cell inner membrane</location>
        <topology evidence="16">Peripheral membrane protein</topology>
        <orientation evidence="16">Cytoplasmic side</orientation>
    </subcellularLocation>
</comment>
<dbReference type="RefSeq" id="WP_261626363.1">
    <property type="nucleotide sequence ID" value="NZ_CAMAPC010000006.1"/>
</dbReference>
<feature type="compositionally biased region" description="Basic residues" evidence="17">
    <location>
        <begin position="678"/>
        <end position="690"/>
    </location>
</feature>
<comment type="catalytic activity">
    <reaction evidence="16">
        <text>Endonucleolytic cleavage of single-stranded RNA in A- and U-rich regions.</text>
        <dbReference type="EC" id="3.1.26.12"/>
    </reaction>
</comment>
<comment type="function">
    <text evidence="16">Endoribonuclease that plays a central role in RNA processing and decay. Required for the maturation of 5S and 16S rRNAs and the majority of tRNAs. Also involved in the degradation of most mRNAs.</text>
</comment>
<dbReference type="FunFam" id="2.40.50.140:FF:000040">
    <property type="entry name" value="Ribonuclease E"/>
    <property type="match status" value="1"/>
</dbReference>
<dbReference type="InterPro" id="IPR004659">
    <property type="entry name" value="RNase_E/G"/>
</dbReference>
<evidence type="ECO:0000313" key="19">
    <source>
        <dbReference type="EMBL" id="CAH9057907.1"/>
    </source>
</evidence>
<sequence>MKRMLINATQQEEMRVALVDGQRLYDLDIESPGHEQKKANIYKGKITRIEPSLEAAFVDYGAERHGFLPLKEIAKTYFPSGYTFNGRPNIKDVIREGQEVIVQVDKEERGQKGAALTTFISVAGSYLVLMPNNPRAGGISRRIEGDERIELKEALSRLDLPKGMGLIVRTAGVGKSYEELDYDLKALLVHWQAIQQAADGGKAPFLIHQESNVIFRAIRDYLRRDIGEILIDKARVFEEAKAHIERFRPDFISRVKLYQNDVPLFTHYQIESQIESAFQREVRLPSGGSIVIDPTEALTSIDINSSKATKGGDIEETALNTNLEAADEIARQLRLRDLGGLIVIDFIDMTPPRHQREVENRLKDAVRPDRARVQIGKISRFGLLEMSRQRLRPSLGEASQHSCPRCSGQGTIRSNDSIALSILRLIEEEAIKDNTAQVNAQVPVAVGAFLLNEKRKSVHRIEKRHNCDVVIIPNQHMETPHYEVLRLRKDETSQAASYEQMTVPEPEVIEVSRAPVAVKEEPVLKGVVMPTAPAPAPASTPTAPAKPTAVTKVEPSLLTRISNWLKALFTPEPEQKAPEQKKEPEHRPRRSNDNRRKNQNRRRNNPKKRDEQSQDNSVEQETRNNESRPSNDSRDKNEGRNKRRRQNQRKRNDVSTTEPAKEEAVVNTEVEAKETRVKPRRQRRNMRKKVRVSEQTDTSSESIAVENVSENKQAAMPAATEQPSPEKKTPETSSKSQEKVKEQHIDKPTSDAKLVQEPIDSVIDEQPEQAKQGEEAGTDETPRTRSRRSPRHLRAAGQRRRKPEGDKDAEPAFIPVADQAAAEYEAQLKSEDETAQVKANSDIVPEAPAVEPVKAETEAQPEAPAVESVEAETEAQPEAPAVEPVKAETEAKSEAPAVESVKAKTEAQPEAPAVESVKTETEAQTEAPAVEPVKAETEAQSEAPAVESVKTETEAQPEAPAVEPVKAETEAQSEAPTVESVKTETEAQPEAPAVESVKTETEAQSQAPSAKNVNGIASISRRRCTNNASAPMKKASSVDEQVDVITPSAMPHEAREVVANSGLSAGSKAPMGKASAGMTSTMAMSSTPQ</sequence>
<gene>
    <name evidence="16 19" type="primary">rne</name>
    <name evidence="19" type="ORF">PSECIP111854_02092</name>
</gene>
<dbReference type="SUPFAM" id="SSF50249">
    <property type="entry name" value="Nucleic acid-binding proteins"/>
    <property type="match status" value="1"/>
</dbReference>
<dbReference type="GO" id="GO:0000049">
    <property type="term" value="F:tRNA binding"/>
    <property type="evidence" value="ECO:0007669"/>
    <property type="project" value="UniProtKB-KW"/>
</dbReference>
<keyword evidence="16" id="KW-0820">tRNA-binding</keyword>
<feature type="region of interest" description="Disordered" evidence="17">
    <location>
        <begin position="569"/>
        <end position="1040"/>
    </location>
</feature>
<evidence type="ECO:0000256" key="3">
    <source>
        <dbReference type="ARBA" id="ARBA00022490"/>
    </source>
</evidence>
<feature type="binding site" evidence="16">
    <location>
        <position position="345"/>
    </location>
    <ligand>
        <name>Mg(2+)</name>
        <dbReference type="ChEBI" id="CHEBI:18420"/>
        <note>catalytic</note>
    </ligand>
</feature>
<dbReference type="Pfam" id="PF10150">
    <property type="entry name" value="RNase_E_G"/>
    <property type="match status" value="1"/>
</dbReference>
<dbReference type="Gene3D" id="3.40.1260.20">
    <property type="entry name" value="Ribonuclease E, catalytic domain"/>
    <property type="match status" value="1"/>
</dbReference>
<evidence type="ECO:0000256" key="8">
    <source>
        <dbReference type="ARBA" id="ARBA00022723"/>
    </source>
</evidence>
<comment type="cofactor">
    <cofactor evidence="16">
        <name>Zn(2+)</name>
        <dbReference type="ChEBI" id="CHEBI:29105"/>
    </cofactor>
    <text evidence="16">Binds 2 Zn(2+) ions per homotetramer.</text>
</comment>
<comment type="similarity">
    <text evidence="16">Belongs to the RNase E/G family. RNase E subfamily.</text>
</comment>
<dbReference type="NCBIfam" id="TIGR00757">
    <property type="entry name" value="RNaseEG"/>
    <property type="match status" value="1"/>
</dbReference>
<dbReference type="Pfam" id="PF20833">
    <property type="entry name" value="RNase_E_G_Thio"/>
    <property type="match status" value="1"/>
</dbReference>
<keyword evidence="13 16" id="KW-0460">Magnesium</keyword>
<feature type="compositionally biased region" description="Basic residues" evidence="17">
    <location>
        <begin position="784"/>
        <end position="802"/>
    </location>
</feature>
<feature type="region of interest" description="Required for zinc-mediated homotetramerization and catalytic activity" evidence="16">
    <location>
        <begin position="403"/>
        <end position="406"/>
    </location>
</feature>
<organism evidence="19 20">
    <name type="scientific">Pseudoalteromonas holothuriae</name>
    <dbReference type="NCBI Taxonomy" id="2963714"/>
    <lineage>
        <taxon>Bacteria</taxon>
        <taxon>Pseudomonadati</taxon>
        <taxon>Pseudomonadota</taxon>
        <taxon>Gammaproteobacteria</taxon>
        <taxon>Alteromonadales</taxon>
        <taxon>Pseudoalteromonadaceae</taxon>
        <taxon>Pseudoalteromonas</taxon>
    </lineage>
</organism>
<evidence type="ECO:0000256" key="4">
    <source>
        <dbReference type="ARBA" id="ARBA00022519"/>
    </source>
</evidence>
<feature type="compositionally biased region" description="Low complexity" evidence="17">
    <location>
        <begin position="858"/>
        <end position="868"/>
    </location>
</feature>
<feature type="compositionally biased region" description="Basic and acidic residues" evidence="17">
    <location>
        <begin position="659"/>
        <end position="677"/>
    </location>
</feature>
<evidence type="ECO:0000256" key="13">
    <source>
        <dbReference type="ARBA" id="ARBA00022842"/>
    </source>
</evidence>
<dbReference type="AlphaFoldDB" id="A0A9W4VVF7"/>
<evidence type="ECO:0000256" key="9">
    <source>
        <dbReference type="ARBA" id="ARBA00022730"/>
    </source>
</evidence>
<proteinExistence type="inferred from homology"/>
<comment type="subunit">
    <text evidence="16">Component of the RNA degradosome, which is a multiprotein complex involved in RNA processing and mRNA degradation. Within the RNA degradosome, RNase E assembles into a homotetramer formed by a dimer of dimers.</text>
</comment>
<feature type="compositionally biased region" description="Polar residues" evidence="17">
    <location>
        <begin position="693"/>
        <end position="712"/>
    </location>
</feature>
<evidence type="ECO:0000259" key="18">
    <source>
        <dbReference type="PROSITE" id="PS50126"/>
    </source>
</evidence>
<dbReference type="InterPro" id="IPR028878">
    <property type="entry name" value="RNase_E"/>
</dbReference>
<keyword evidence="11 16" id="KW-0378">Hydrolase</keyword>
<keyword evidence="4 16" id="KW-0997">Cell inner membrane</keyword>
<keyword evidence="12 16" id="KW-0862">Zinc</keyword>
<dbReference type="CDD" id="cd04453">
    <property type="entry name" value="S1_RNase_E"/>
    <property type="match status" value="1"/>
</dbReference>
<comment type="caution">
    <text evidence="19">The sequence shown here is derived from an EMBL/GenBank/DDBJ whole genome shotgun (WGS) entry which is preliminary data.</text>
</comment>
<evidence type="ECO:0000256" key="10">
    <source>
        <dbReference type="ARBA" id="ARBA00022759"/>
    </source>
</evidence>
<protein>
    <recommendedName>
        <fullName evidence="16">Ribonuclease E</fullName>
        <shortName evidence="16">RNase E</shortName>
        <ecNumber evidence="16">3.1.26.12</ecNumber>
    </recommendedName>
</protein>
<dbReference type="HAMAP" id="MF_00970">
    <property type="entry name" value="RNase_E"/>
    <property type="match status" value="1"/>
</dbReference>
<dbReference type="EC" id="3.1.26.12" evidence="16"/>
<dbReference type="GO" id="GO:0005737">
    <property type="term" value="C:cytoplasm"/>
    <property type="evidence" value="ECO:0007669"/>
    <property type="project" value="UniProtKB-SubCell"/>
</dbReference>
<evidence type="ECO:0000256" key="17">
    <source>
        <dbReference type="SAM" id="MobiDB-lite"/>
    </source>
</evidence>
<feature type="compositionally biased region" description="Basic and acidic residues" evidence="17">
    <location>
        <begin position="620"/>
        <end position="640"/>
    </location>
</feature>
<dbReference type="GO" id="GO:0009898">
    <property type="term" value="C:cytoplasmic side of plasma membrane"/>
    <property type="evidence" value="ECO:0007669"/>
    <property type="project" value="UniProtKB-UniRule"/>
</dbReference>
<feature type="compositionally biased region" description="Polar residues" evidence="17">
    <location>
        <begin position="1002"/>
        <end position="1017"/>
    </location>
</feature>
<reference evidence="19" key="1">
    <citation type="submission" date="2022-07" db="EMBL/GenBank/DDBJ databases">
        <authorList>
            <person name="Criscuolo A."/>
        </authorList>
    </citation>
    <scope>NUCLEOTIDE SEQUENCE</scope>
    <source>
        <strain evidence="19">CIP111854</strain>
    </source>
</reference>
<comment type="cofactor">
    <cofactor evidence="16">
        <name>Mg(2+)</name>
        <dbReference type="ChEBI" id="CHEBI:18420"/>
    </cofactor>
    <text evidence="16">Binds 1 Mg(2+) ion per subunit.</text>
</comment>
<evidence type="ECO:0000256" key="16">
    <source>
        <dbReference type="HAMAP-Rule" id="MF_00970"/>
    </source>
</evidence>
<feature type="binding site" evidence="16">
    <location>
        <position position="406"/>
    </location>
    <ligand>
        <name>Zn(2+)</name>
        <dbReference type="ChEBI" id="CHEBI:29105"/>
        <note>ligand shared between dimeric partners</note>
    </ligand>
</feature>
<dbReference type="InterPro" id="IPR048583">
    <property type="entry name" value="RNase_E_G_thioredoxin-like"/>
</dbReference>
<evidence type="ECO:0000256" key="14">
    <source>
        <dbReference type="ARBA" id="ARBA00022884"/>
    </source>
</evidence>
<dbReference type="InterPro" id="IPR012340">
    <property type="entry name" value="NA-bd_OB-fold"/>
</dbReference>
<dbReference type="GO" id="GO:0008270">
    <property type="term" value="F:zinc ion binding"/>
    <property type="evidence" value="ECO:0007669"/>
    <property type="project" value="UniProtKB-UniRule"/>
</dbReference>
<evidence type="ECO:0000256" key="7">
    <source>
        <dbReference type="ARBA" id="ARBA00022722"/>
    </source>
</evidence>
<comment type="similarity">
    <text evidence="1">Belongs to the RNase E/G family. RNase G subfamily.</text>
</comment>
<evidence type="ECO:0000256" key="2">
    <source>
        <dbReference type="ARBA" id="ARBA00022475"/>
    </source>
</evidence>
<feature type="binding site" evidence="16">
    <location>
        <position position="403"/>
    </location>
    <ligand>
        <name>Zn(2+)</name>
        <dbReference type="ChEBI" id="CHEBI:29105"/>
        <note>ligand shared between dimeric partners</note>
    </ligand>
</feature>
<evidence type="ECO:0000256" key="15">
    <source>
        <dbReference type="ARBA" id="ARBA00023136"/>
    </source>
</evidence>
<keyword evidence="3 16" id="KW-0963">Cytoplasm</keyword>
<dbReference type="Gene3D" id="2.40.50.140">
    <property type="entry name" value="Nucleic acid-binding proteins"/>
    <property type="match status" value="1"/>
</dbReference>
<dbReference type="Pfam" id="PF00575">
    <property type="entry name" value="S1"/>
    <property type="match status" value="1"/>
</dbReference>
<keyword evidence="10 16" id="KW-0255">Endonuclease</keyword>
<evidence type="ECO:0000256" key="5">
    <source>
        <dbReference type="ARBA" id="ARBA00022552"/>
    </source>
</evidence>
<evidence type="ECO:0000256" key="1">
    <source>
        <dbReference type="ARBA" id="ARBA00005663"/>
    </source>
</evidence>
<dbReference type="GO" id="GO:0006402">
    <property type="term" value="P:mRNA catabolic process"/>
    <property type="evidence" value="ECO:0007669"/>
    <property type="project" value="UniProtKB-UniRule"/>
</dbReference>
<keyword evidence="15 16" id="KW-0472">Membrane</keyword>
<evidence type="ECO:0000256" key="6">
    <source>
        <dbReference type="ARBA" id="ARBA00022694"/>
    </source>
</evidence>
<dbReference type="EMBL" id="CAMAPC010000006">
    <property type="protein sequence ID" value="CAH9057907.1"/>
    <property type="molecule type" value="Genomic_DNA"/>
</dbReference>
<keyword evidence="5 16" id="KW-0698">rRNA processing</keyword>
<feature type="region of interest" description="Disordered" evidence="17">
    <location>
        <begin position="1060"/>
        <end position="1089"/>
    </location>
</feature>
<feature type="compositionally biased region" description="Basic and acidic residues" evidence="17">
    <location>
        <begin position="724"/>
        <end position="750"/>
    </location>
</feature>
<dbReference type="GO" id="GO:0008995">
    <property type="term" value="F:ribonuclease E activity"/>
    <property type="evidence" value="ECO:0007669"/>
    <property type="project" value="UniProtKB-EC"/>
</dbReference>
<keyword evidence="9 16" id="KW-0699">rRNA-binding</keyword>
<dbReference type="InterPro" id="IPR019307">
    <property type="entry name" value="RNA-bd_AU-1/RNase_E/G"/>
</dbReference>
<dbReference type="PANTHER" id="PTHR30001">
    <property type="entry name" value="RIBONUCLEASE"/>
    <property type="match status" value="1"/>
</dbReference>
<keyword evidence="14 16" id="KW-0694">RNA-binding</keyword>
<dbReference type="GO" id="GO:0019843">
    <property type="term" value="F:rRNA binding"/>
    <property type="evidence" value="ECO:0007669"/>
    <property type="project" value="UniProtKB-KW"/>
</dbReference>
<keyword evidence="20" id="KW-1185">Reference proteome</keyword>
<feature type="domain" description="S1 motif" evidence="18">
    <location>
        <begin position="39"/>
        <end position="119"/>
    </location>
</feature>
<dbReference type="SMART" id="SM00316">
    <property type="entry name" value="S1"/>
    <property type="match status" value="1"/>
</dbReference>
<keyword evidence="6 16" id="KW-0819">tRNA processing</keyword>
<dbReference type="GO" id="GO:0006364">
    <property type="term" value="P:rRNA processing"/>
    <property type="evidence" value="ECO:0007669"/>
    <property type="project" value="UniProtKB-UniRule"/>
</dbReference>
<name>A0A9W4VVF7_9GAMM</name>
<dbReference type="FunFam" id="3.40.1260.20:FF:000002">
    <property type="entry name" value="Ribonuclease E"/>
    <property type="match status" value="1"/>
</dbReference>
<feature type="compositionally biased region" description="Basic residues" evidence="17">
    <location>
        <begin position="597"/>
        <end position="606"/>
    </location>
</feature>
<dbReference type="InterPro" id="IPR003029">
    <property type="entry name" value="S1_domain"/>
</dbReference>
<evidence type="ECO:0000256" key="12">
    <source>
        <dbReference type="ARBA" id="ARBA00022833"/>
    </source>
</evidence>
<dbReference type="GO" id="GO:0008033">
    <property type="term" value="P:tRNA processing"/>
    <property type="evidence" value="ECO:0007669"/>
    <property type="project" value="UniProtKB-UniRule"/>
</dbReference>
<accession>A0A9W4VVF7</accession>
<keyword evidence="7 16" id="KW-0540">Nuclease</keyword>
<keyword evidence="8 16" id="KW-0479">Metal-binding</keyword>
<feature type="compositionally biased region" description="Low complexity" evidence="17">
    <location>
        <begin position="1074"/>
        <end position="1089"/>
    </location>
</feature>
<keyword evidence="2 16" id="KW-1003">Cell membrane</keyword>
<dbReference type="NCBIfam" id="NF008074">
    <property type="entry name" value="PRK10811.1"/>
    <property type="match status" value="1"/>
</dbReference>
<dbReference type="PROSITE" id="PS50126">
    <property type="entry name" value="S1"/>
    <property type="match status" value="1"/>
</dbReference>
<feature type="compositionally biased region" description="Basic and acidic residues" evidence="17">
    <location>
        <begin position="573"/>
        <end position="596"/>
    </location>
</feature>
<dbReference type="PANTHER" id="PTHR30001:SF1">
    <property type="entry name" value="RIBONUCLEASE E_G-LIKE PROTEIN, CHLOROPLASTIC"/>
    <property type="match status" value="1"/>
</dbReference>
<dbReference type="GO" id="GO:0000287">
    <property type="term" value="F:magnesium ion binding"/>
    <property type="evidence" value="ECO:0007669"/>
    <property type="project" value="UniProtKB-UniRule"/>
</dbReference>
<feature type="binding site" evidence="16">
    <location>
        <position position="302"/>
    </location>
    <ligand>
        <name>Mg(2+)</name>
        <dbReference type="ChEBI" id="CHEBI:18420"/>
        <note>catalytic</note>
    </ligand>
</feature>
<evidence type="ECO:0000256" key="11">
    <source>
        <dbReference type="ARBA" id="ARBA00022801"/>
    </source>
</evidence>
<evidence type="ECO:0000313" key="20">
    <source>
        <dbReference type="Proteomes" id="UP001152467"/>
    </source>
</evidence>